<dbReference type="Gene3D" id="2.40.420.20">
    <property type="match status" value="1"/>
</dbReference>
<gene>
    <name evidence="8" type="ORF">COW11_05680</name>
</gene>
<keyword evidence="4" id="KW-0812">Transmembrane</keyword>
<comment type="similarity">
    <text evidence="1">Belongs to the membrane fusion protein (MFP) (TC 8.A.1) family.</text>
</comment>
<name>A0A2J0LDS8_9BACT</name>
<evidence type="ECO:0000313" key="8">
    <source>
        <dbReference type="EMBL" id="PIW66018.1"/>
    </source>
</evidence>
<dbReference type="InterPro" id="IPR058627">
    <property type="entry name" value="MdtA-like_C"/>
</dbReference>
<dbReference type="Pfam" id="PF25954">
    <property type="entry name" value="Beta-barrel_RND_2"/>
    <property type="match status" value="1"/>
</dbReference>
<proteinExistence type="inferred from homology"/>
<organism evidence="8 9">
    <name type="scientific">Candidatus Taenaricola geysiri</name>
    <dbReference type="NCBI Taxonomy" id="1974752"/>
    <lineage>
        <taxon>Bacteria</taxon>
        <taxon>Pseudomonadati</taxon>
        <taxon>Candidatus Omnitrophota</taxon>
        <taxon>Candidatus Taenaricola</taxon>
    </lineage>
</organism>
<keyword evidence="2" id="KW-0175">Coiled coil</keyword>
<sequence>MAALIKKRFKGWGVVLIVIAALVIMFVVYAAPIAEHLWKVFPGIANFSFVSNLLKDRVIQKSGAQSAGQEQEGGAAGAEEKQRPVSVIVFKAVKSDFEDTLLAMGTIKGVREIELRFEANGVIDAINFREGDFIKKGDVVAVLNQQDAILKLEYSQSKLKTSQTQMLTAKKKLEIHQKLYELGTIIKSKLEEVALEYENTKSQVTSAEKEVAFAKQEVQKAYISSPIDGIIGEREAEAGEFVTSNTKIATVIDVSSVYAEVGIIEKDLQKIALDIEATATVDAYPDVEFKGKIDNILPTIEGKSRTITCRIKIDNQDGMLLPGMFVRATIFVFGQKDVIVLPTPNNTLRDTDNDGKFDSVFVVDQDNVAHLKPVEISYLTTDNAVVVSGLEEGEQVVTEARAELSDGAPVEVLETQEGLKPQEELPGAGGEKEMVIQ</sequence>
<keyword evidence="4" id="KW-0472">Membrane</keyword>
<dbReference type="GO" id="GO:1990281">
    <property type="term" value="C:efflux pump complex"/>
    <property type="evidence" value="ECO:0007669"/>
    <property type="project" value="TreeGrafter"/>
</dbReference>
<evidence type="ECO:0000259" key="7">
    <source>
        <dbReference type="Pfam" id="PF25973"/>
    </source>
</evidence>
<protein>
    <submittedName>
        <fullName evidence="8">Uncharacterized protein</fullName>
    </submittedName>
</protein>
<evidence type="ECO:0000259" key="5">
    <source>
        <dbReference type="Pfam" id="PF25954"/>
    </source>
</evidence>
<feature type="domain" description="CzcB-like barrel-sandwich hybrid" evidence="7">
    <location>
        <begin position="118"/>
        <end position="253"/>
    </location>
</feature>
<dbReference type="InterPro" id="IPR058647">
    <property type="entry name" value="BSH_CzcB-like"/>
</dbReference>
<dbReference type="PANTHER" id="PTHR30469:SF15">
    <property type="entry name" value="HLYD FAMILY OF SECRETION PROTEINS"/>
    <property type="match status" value="1"/>
</dbReference>
<evidence type="ECO:0000256" key="1">
    <source>
        <dbReference type="ARBA" id="ARBA00009477"/>
    </source>
</evidence>
<dbReference type="Gene3D" id="1.10.287.470">
    <property type="entry name" value="Helix hairpin bin"/>
    <property type="match status" value="1"/>
</dbReference>
<accession>A0A2J0LDS8</accession>
<dbReference type="Proteomes" id="UP000231267">
    <property type="component" value="Unassembled WGS sequence"/>
</dbReference>
<dbReference type="EMBL" id="PFGP01000125">
    <property type="protein sequence ID" value="PIW66018.1"/>
    <property type="molecule type" value="Genomic_DNA"/>
</dbReference>
<keyword evidence="4" id="KW-1133">Transmembrane helix</keyword>
<feature type="domain" description="Multidrug resistance protein MdtA-like C-terminal permuted SH3" evidence="6">
    <location>
        <begin position="344"/>
        <end position="399"/>
    </location>
</feature>
<evidence type="ECO:0000256" key="4">
    <source>
        <dbReference type="SAM" id="Phobius"/>
    </source>
</evidence>
<evidence type="ECO:0000256" key="2">
    <source>
        <dbReference type="SAM" id="Coils"/>
    </source>
</evidence>
<dbReference type="InterPro" id="IPR006143">
    <property type="entry name" value="RND_pump_MFP"/>
</dbReference>
<dbReference type="NCBIfam" id="TIGR01730">
    <property type="entry name" value="RND_mfp"/>
    <property type="match status" value="1"/>
</dbReference>
<feature type="domain" description="CusB-like beta-barrel" evidence="5">
    <location>
        <begin position="257"/>
        <end position="329"/>
    </location>
</feature>
<dbReference type="SUPFAM" id="SSF111369">
    <property type="entry name" value="HlyD-like secretion proteins"/>
    <property type="match status" value="1"/>
</dbReference>
<dbReference type="FunFam" id="2.40.30.170:FF:000010">
    <property type="entry name" value="Efflux RND transporter periplasmic adaptor subunit"/>
    <property type="match status" value="1"/>
</dbReference>
<evidence type="ECO:0000259" key="6">
    <source>
        <dbReference type="Pfam" id="PF25967"/>
    </source>
</evidence>
<evidence type="ECO:0000256" key="3">
    <source>
        <dbReference type="SAM" id="MobiDB-lite"/>
    </source>
</evidence>
<dbReference type="GO" id="GO:0015562">
    <property type="term" value="F:efflux transmembrane transporter activity"/>
    <property type="evidence" value="ECO:0007669"/>
    <property type="project" value="TreeGrafter"/>
</dbReference>
<dbReference type="Pfam" id="PF25967">
    <property type="entry name" value="RND-MFP_C"/>
    <property type="match status" value="1"/>
</dbReference>
<dbReference type="PANTHER" id="PTHR30469">
    <property type="entry name" value="MULTIDRUG RESISTANCE PROTEIN MDTA"/>
    <property type="match status" value="1"/>
</dbReference>
<evidence type="ECO:0000313" key="9">
    <source>
        <dbReference type="Proteomes" id="UP000231267"/>
    </source>
</evidence>
<feature type="transmembrane region" description="Helical" evidence="4">
    <location>
        <begin position="12"/>
        <end position="31"/>
    </location>
</feature>
<feature type="region of interest" description="Disordered" evidence="3">
    <location>
        <begin position="417"/>
        <end position="437"/>
    </location>
</feature>
<dbReference type="Gene3D" id="2.40.30.170">
    <property type="match status" value="1"/>
</dbReference>
<reference evidence="8 9" key="1">
    <citation type="submission" date="2017-09" db="EMBL/GenBank/DDBJ databases">
        <title>Depth-based differentiation of microbial function through sediment-hosted aquifers and enrichment of novel symbionts in the deep terrestrial subsurface.</title>
        <authorList>
            <person name="Probst A.J."/>
            <person name="Ladd B."/>
            <person name="Jarett J.K."/>
            <person name="Geller-Mcgrath D.E."/>
            <person name="Sieber C.M."/>
            <person name="Emerson J.B."/>
            <person name="Anantharaman K."/>
            <person name="Thomas B.C."/>
            <person name="Malmstrom R."/>
            <person name="Stieglmeier M."/>
            <person name="Klingl A."/>
            <person name="Woyke T."/>
            <person name="Ryan C.M."/>
            <person name="Banfield J.F."/>
        </authorList>
    </citation>
    <scope>NUCLEOTIDE SEQUENCE [LARGE SCALE GENOMIC DNA]</scope>
    <source>
        <strain evidence="8">CG12_big_fil_rev_8_21_14_0_65_43_15</strain>
    </source>
</reference>
<dbReference type="InterPro" id="IPR058792">
    <property type="entry name" value="Beta-barrel_RND_2"/>
</dbReference>
<dbReference type="AlphaFoldDB" id="A0A2J0LDS8"/>
<dbReference type="Pfam" id="PF25973">
    <property type="entry name" value="BSH_CzcB"/>
    <property type="match status" value="1"/>
</dbReference>
<feature type="coiled-coil region" evidence="2">
    <location>
        <begin position="190"/>
        <end position="217"/>
    </location>
</feature>
<comment type="caution">
    <text evidence="8">The sequence shown here is derived from an EMBL/GenBank/DDBJ whole genome shotgun (WGS) entry which is preliminary data.</text>
</comment>
<dbReference type="Gene3D" id="2.40.50.100">
    <property type="match status" value="1"/>
</dbReference>